<dbReference type="Proteomes" id="UP001239111">
    <property type="component" value="Chromosome 1"/>
</dbReference>
<proteinExistence type="predicted"/>
<reference evidence="1" key="1">
    <citation type="submission" date="2023-04" db="EMBL/GenBank/DDBJ databases">
        <title>A chromosome-level genome assembly of the parasitoid wasp Eretmocerus hayati.</title>
        <authorList>
            <person name="Zhong Y."/>
            <person name="Liu S."/>
            <person name="Liu Y."/>
        </authorList>
    </citation>
    <scope>NUCLEOTIDE SEQUENCE</scope>
    <source>
        <strain evidence="1">ZJU_SS_LIU_2023</strain>
    </source>
</reference>
<dbReference type="EMBL" id="CM056741">
    <property type="protein sequence ID" value="KAJ8687701.1"/>
    <property type="molecule type" value="Genomic_DNA"/>
</dbReference>
<feature type="non-terminal residue" evidence="1">
    <location>
        <position position="1"/>
    </location>
</feature>
<evidence type="ECO:0000313" key="2">
    <source>
        <dbReference type="Proteomes" id="UP001239111"/>
    </source>
</evidence>
<sequence>AAMTSVAPSDTTGEESAVSSNVEQAPPAAPPPPDPGNSSTSTPQQHPPPSPLSGCYLLVVLPELHSAQHKDLVLSRLAKGFLSWDKDSCHVDLEKELQALVAQAPEGEEARNGERLIQYATENLVTEVLIYPQSNTLLQCIRNLLASFTKHRHIIHAGYTFAGNGSWILQDGTFSLADFLDAFSEHEVQRVLRAYANSVTVDIHCAGVGDWSTARLSKEPCTRACRVRVNPDDVLTAGIPAITSFSQYLGQYLVAQTLDQLLEPSDIVGNIRFTHPTLYVFPGGQGDAALFGINGFNMLVDGGFARKACFWDFTRHLDRLDAVLFTRINNSNIGGMSSVLQKKKETHVYPQIGHFFCNLSERRQVNSPDGDKDVDPLVLDLIDVGQEMMVNLRHINLRPHPCYRDPEPINLYHKVGHGTLDMYILSPSKDSREVREFLMKWNASDSKVFAGLHRKDASSMIFPIQNLVSICAMLVWKPAHPEDTITRILFPGSTPQHKIFEGFDRLKKLEFLKHPVCSAKSITPSAATTLKDRPSGLKTKSNMYDRELKRLAEAKREKREIADDKPVKRDAIDETPVRVPSGKISAISHIKSDAKSKKKLENDKIDSEVKESQKSEGGSKESSDQLAKLEKSNRSEIGTKKTDTVKVETEKTAISKDPKSHKNETKKKEVINVTKQIIKSNKLESTNRSSSKLIDKKPKQTGEKKDIMKPSPTTPKKSMIGVTSKTETTKSNVKTIVKSTLKTSAAAPAKSAKEANNRMVVERKNIELASMTELANKPTETKTTKTKTVERKPITRSMKPSSPSKPRLPKSPAKSSKSTSLTSIKSEKDAVIRRVKKVSTAGSTALSSSPGAEMGTNLRSVDQTLTEKSEDMSLDSIECKVLADLREDQEVIEEIEAVLQKAERVEAHKEQTDGNEDPQICDKKGDEATEEDITAEMNDVPSKMPRKESHEFTEEDEYLIVEKEEIFTEDSMQSGDAEQKHHRDETETEKIKLVLEEDSQGNERLSEIAKECLEEKTDELPEKDMVESLEKFESGKTTEKEIVDKMSTIKAIGDEPLAAGEEDGKDTSREKDMDGKESQSTNLVIKVDSSVEKGLPEKLEGSQEKISTLESGATTAPTLPEDERIPMDEIKEVVDEKHNVEVSKEKDTLRQGEVFEMPVVQKPEIKDLDVQPPMHQTALRDVVKTPDEVADLPVHEEVDPKFYKSDETEKEKERERKTSIQNLDDKCILPEASGKEKGKGVLGFFGKVADKLEKGIDKLTKKTRRDSEKDGDDNSSKSGSPKEAKVEIVPTEGEIIKKEPESAIDDLIHASLQGRVEQSSKDPVTSESTKLFLESEVKDHTRTVKSELETELTEKTGDPTEIRDENLTVMGVIGDEETVPGTILNESHNIEDSLQHPTESLVNVAEATINAAESTDDMVKNTLSQASDLLIKAESKNNDSEPRGSERDQQMVPTARNVDEDDSNEIVRDFRGAVCDVAGVLVGTAGIKLERVHEYQQRETEGLREKNLEDDHDRESDLSKTVAMGPQSTDSTGYVETVTQPIPSSMLESSPEPDRHGAEDETMMDEPCIKVVKEKSTSLRSPVADPQKAFDEAKKICDDMIECIVVEKAEINTQLDKVDEVMESGLEKMCIKEVVVREVHKTESREDAETLVEQEIRFQQELSPNKAELVTVTPGSTPTSPKVTTDLSTPVTSTGATETVEQSLKVEDTVTQSDDTARDDEVKRSLTDTRKDQPLSTTQVQEESKHTVEAEVKGRIGEADPSEGISQDVSEEQSRDVSGSVETAMDEKYVLTAGGRISDDHSESGIGLEKRSSTLTDTHLPEPQKSGIISETANVKTTNAHEGSDIKTNNKDLSTDKIDNVCFGEDRLASGGGPMEPGKDLGSTKEIPLTGYNPGTSTIASDIQTENDQSVDNVQIKSECIQIPPDYHYENVPDERIIPDSAQDPKPVLSSNDHSSKQDTLEIQKVLDTVTHSVVSEDLAISESAQSVVGEEVISSIKREGLHTMGDVSELIHDLSHEETFSKIIQDEGISPEQIRVETSGEEGEKLVEVIHCEELRVDPGVIDAEVLKKGTSIVQEDSTASNVCEMSSAREMEKPSELELEVGSIVVEDASEGYLDKDDRMSIGKIDTSETTETQPKPGSDSSTKAHPTNLLSEKEFLGESNVTRAQETDPGKKLSEERPATDVPDTLLAKEQVQMSEAEGDSSAKYRGGETEHTSSRRISLQTDDACDGANEELSGTTAPAELVDSITSKTEKNVLSLQDEESHAAQDLTIDLITEDKTIHDYVDERIAHVDERNDEKPSIDESIVAQSDKKPDQSSLPLETSLFAIDKTMDEYSDHDVPEDICQRIDERVLGQDIVQHDLTFASNAEQISPSKPISSPQSDIHTCDGITITSQASKGQDEFHTIADDRKLPSAKDETPQQDAQSSERQLDVQRHDLETSKYDVNLLETVSIGPKIGEVSGEQEEKSISHQVKNVAPRSADDPVIHQSIVDRRKSSSAEQQEFSSNVEASPKETFTDTLNDQFQSHDAEGSSMEESMKSKGSEIMQSLKDDGKESFGGKKISALQESLEKSEILNLTDRESGPTIEAISYSPQNQLIREVSSTETSTDPVTDSDQMIDQSNSKTESCILAGTDDEISNQKTQMPSNMIDNVDRRSDTPEEIKDTKVVDGIAVSAHTAASSGSTKESSELEDSLVSCPHRESFTIPDEMTSEKISDFNENDFEQQKIVAGQVCTTGSGKETGSESNSDQNLQSNQSVSPEDSQPGHGTQLESSELQEHVNVVDDQITVTSVDTASPQQIEIVSQKDDTTSKSLAEEEKFSLVPMSEEPSTLESRNFVDHIRLTTLEDTNVNSSQDIPKSEEQLETEMAFEKPCPADDEQYSGLDHMADRSIKVSLSLEKESKHSVEDVVKTEGSAESALEEKVDDATLSKVHSADFEVTVQTIACEESYADIDGKDTSLKTSFARDFSGSESDRGTKEADTKDSCITTKPQSLVTDATIETKSVEEFSKSLQTLNDSQGISTDASSQPHITSLPTGGEAPNAESHTDSTEGGRLKISPSKILGAQTITISGESDTTIITQTSEKEWPSEKSEEKSTKEGETHVEVSIAQGHEPTVSPDTLQRAVDDPRTSTPDTKQIDEQTILSREVGDSVTLADNLPQKEDAQCLDTPSFVGSKDVDGGGLSKGSNTDVHDSPIVDESKRNFDDKSGIFIDREESAIDIDSKSIESKETKETETPEAIRISKEMDIIVQGRDGMETNKLEGNDLAEIESTDLVPKELKGEASSLFKLESTTDSADPIEMQNLESVGGQEVIRDVSRQTSVIEVIESKSPDHPSVIASESHSSDREYDVEEMQSRIATGSISGLPERVPEKVSEININQSDIPMRSEILLGSEGEEDPSKDLSVKISQKVSITSDVVKGEFKHATQSSPEHVFQGSPESARLNPHLDEEITISDSKRTEIEAMIMENYILRNIKFTKEIIDQISVKSSLPKYIILEIIEEISMKKGTSKESFFDEAIFEDDEAEDQLLALDTPSESKFEAQRIPESLLSSTTHTYNHPSEESVTYGEYESAFHKAFIGGMTEIRTTHITTLSGKTTPDLGIAEEAVEVVDKNKHDVRTEVPNVPVEFSHSDESALQNIEPASSHSQYQLDELTPGVSKRGPNDLSTVGGNVDGKTESETPLQSIGSVDIIENRIVTGERKFELGSTVTDSHSGEDITTHIEVHTTEAPVSIGVAQEISTTRHSFSNSPPKSPSDEAETTETPRRPQTDIDSRFDTAHRASIPTDESRHIQQSMSLKESETDHLLLGSIESPAPSIMRDLMSDDKSCSGKSSPDVSLPKEIAFGGSTGKSTPDMSMSPLIKDSSFYQSHFSGRSTPDKRIENKSRTSTPEGFRSGDVIRTIVTTTRTMSDDGEIITTTQEVTEATNEKGETIVLAEKTDIQVDNKISEDSITEVTSQGSSEHSQTADQIGKISTELSSSIGAKETGSLFESSNSHVQEPQTSFKVFSGETAEQVIHDTPLGDSDDYKRVTTESTEISSKQSQMTIEGFTVEREYAGSLAEKITKKYTDEADLDFEKVLTTEQGSSSTTMDDPTRGEPEIQPGHPSQPSDKKDPLAGWDSPLGLPSPRAPRKFYLRSPQPSSSADLSPDSLNFDLINDWGEPMRLPSPAASNEISNDLQPNTPEKEKKPSKKVLSENSKNKKNSDLQKKSEKRNTDSKCKVQPVYVDLTYVSHHGNSFYNALEFFKRVRARYYVFSGTEPSREVYDALLEAKKTWEDKDLEVTMIPTYDTDTLGYWVADNEEALAAHHIDLSPSASRCTINLQDHETSCSAYRLEF</sequence>
<organism evidence="1 2">
    <name type="scientific">Eretmocerus hayati</name>
    <dbReference type="NCBI Taxonomy" id="131215"/>
    <lineage>
        <taxon>Eukaryota</taxon>
        <taxon>Metazoa</taxon>
        <taxon>Ecdysozoa</taxon>
        <taxon>Arthropoda</taxon>
        <taxon>Hexapoda</taxon>
        <taxon>Insecta</taxon>
        <taxon>Pterygota</taxon>
        <taxon>Neoptera</taxon>
        <taxon>Endopterygota</taxon>
        <taxon>Hymenoptera</taxon>
        <taxon>Apocrita</taxon>
        <taxon>Proctotrupomorpha</taxon>
        <taxon>Chalcidoidea</taxon>
        <taxon>Aphelinidae</taxon>
        <taxon>Aphelininae</taxon>
        <taxon>Eretmocerus</taxon>
    </lineage>
</organism>
<evidence type="ECO:0000313" key="1">
    <source>
        <dbReference type="EMBL" id="KAJ8687701.1"/>
    </source>
</evidence>
<accession>A0ACC2PY49</accession>
<keyword evidence="2" id="KW-1185">Reference proteome</keyword>
<protein>
    <submittedName>
        <fullName evidence="1">Uncharacterized protein</fullName>
    </submittedName>
</protein>
<comment type="caution">
    <text evidence="1">The sequence shown here is derived from an EMBL/GenBank/DDBJ whole genome shotgun (WGS) entry which is preliminary data.</text>
</comment>
<name>A0ACC2PY49_9HYME</name>
<gene>
    <name evidence="1" type="ORF">QAD02_023495</name>
</gene>